<comment type="catalytic activity">
    <reaction evidence="10">
        <text>(6R)-5,10-methylene-5,6,7,8-tetrahydrofolate + glycine + H2O = (6S)-5,6,7,8-tetrahydrofolate + L-serine</text>
        <dbReference type="Rhea" id="RHEA:15481"/>
        <dbReference type="ChEBI" id="CHEBI:15377"/>
        <dbReference type="ChEBI" id="CHEBI:15636"/>
        <dbReference type="ChEBI" id="CHEBI:33384"/>
        <dbReference type="ChEBI" id="CHEBI:57305"/>
        <dbReference type="ChEBI" id="CHEBI:57453"/>
        <dbReference type="EC" id="2.1.2.1"/>
    </reaction>
</comment>
<evidence type="ECO:0000256" key="2">
    <source>
        <dbReference type="ARBA" id="ARBA00004496"/>
    </source>
</evidence>
<proteinExistence type="inferred from homology"/>
<gene>
    <name evidence="10" type="primary">glyA</name>
    <name evidence="13" type="ORF">EEJ42_10330</name>
</gene>
<dbReference type="HAMAP" id="MF_00051">
    <property type="entry name" value="SHMT"/>
    <property type="match status" value="1"/>
</dbReference>
<dbReference type="PROSITE" id="PS00096">
    <property type="entry name" value="SHMT"/>
    <property type="match status" value="1"/>
</dbReference>
<dbReference type="UniPathway" id="UPA00288">
    <property type="reaction ID" value="UER01023"/>
</dbReference>
<dbReference type="Gene3D" id="3.40.640.10">
    <property type="entry name" value="Type I PLP-dependent aspartate aminotransferase-like (Major domain)"/>
    <property type="match status" value="1"/>
</dbReference>
<dbReference type="NCBIfam" id="NF000586">
    <property type="entry name" value="PRK00011.1"/>
    <property type="match status" value="1"/>
</dbReference>
<comment type="cofactor">
    <cofactor evidence="1 10 11">
        <name>pyridoxal 5'-phosphate</name>
        <dbReference type="ChEBI" id="CHEBI:597326"/>
    </cofactor>
</comment>
<dbReference type="InterPro" id="IPR015422">
    <property type="entry name" value="PyrdxlP-dep_Trfase_small"/>
</dbReference>
<dbReference type="GO" id="GO:0005829">
    <property type="term" value="C:cytosol"/>
    <property type="evidence" value="ECO:0007669"/>
    <property type="project" value="TreeGrafter"/>
</dbReference>
<comment type="subcellular location">
    <subcellularLocation>
        <location evidence="2 10">Cytoplasm</location>
    </subcellularLocation>
</comment>
<dbReference type="RefSeq" id="WP_123099661.1">
    <property type="nucleotide sequence ID" value="NZ_RIBZ01000136.1"/>
</dbReference>
<feature type="binding site" evidence="10">
    <location>
        <position position="121"/>
    </location>
    <ligand>
        <name>(6S)-5,6,7,8-tetrahydrofolate</name>
        <dbReference type="ChEBI" id="CHEBI:57453"/>
    </ligand>
</feature>
<name>A0A3M8WJW7_9ACTN</name>
<dbReference type="PIRSF" id="PIRSF000412">
    <property type="entry name" value="SHMT"/>
    <property type="match status" value="1"/>
</dbReference>
<evidence type="ECO:0000313" key="13">
    <source>
        <dbReference type="EMBL" id="RNG30488.1"/>
    </source>
</evidence>
<evidence type="ECO:0000256" key="11">
    <source>
        <dbReference type="PIRSR" id="PIRSR000412-50"/>
    </source>
</evidence>
<keyword evidence="10" id="KW-0028">Amino-acid biosynthesis</keyword>
<dbReference type="InterPro" id="IPR015421">
    <property type="entry name" value="PyrdxlP-dep_Trfase_major"/>
</dbReference>
<dbReference type="InterPro" id="IPR039429">
    <property type="entry name" value="SHMT-like_dom"/>
</dbReference>
<evidence type="ECO:0000256" key="6">
    <source>
        <dbReference type="ARBA" id="ARBA00022563"/>
    </source>
</evidence>
<reference evidence="13 14" key="1">
    <citation type="submission" date="2018-11" db="EMBL/GenBank/DDBJ databases">
        <title>The Potential of Streptomyces as Biocontrol Agents against the Tomato grey mould, Botrytis cinerea (Gray mold) Frontiers in Microbiology.</title>
        <authorList>
            <person name="Li D."/>
        </authorList>
    </citation>
    <scope>NUCLEOTIDE SEQUENCE [LARGE SCALE GENOMIC DNA]</scope>
    <source>
        <strain evidence="13 14">NEAU-LD23</strain>
    </source>
</reference>
<dbReference type="Pfam" id="PF00464">
    <property type="entry name" value="SHMT"/>
    <property type="match status" value="1"/>
</dbReference>
<feature type="modified residue" description="N6-(pyridoxal phosphate)lysine" evidence="10 11">
    <location>
        <position position="230"/>
    </location>
</feature>
<dbReference type="PANTHER" id="PTHR11680">
    <property type="entry name" value="SERINE HYDROXYMETHYLTRANSFERASE"/>
    <property type="match status" value="1"/>
</dbReference>
<dbReference type="GO" id="GO:0030170">
    <property type="term" value="F:pyridoxal phosphate binding"/>
    <property type="evidence" value="ECO:0007669"/>
    <property type="project" value="UniProtKB-UniRule"/>
</dbReference>
<dbReference type="InterPro" id="IPR049943">
    <property type="entry name" value="Ser_HO-MeTrfase-like"/>
</dbReference>
<accession>A0A3M8WJW7</accession>
<dbReference type="AlphaFoldDB" id="A0A3M8WJW7"/>
<feature type="domain" description="Serine hydroxymethyltransferase-like" evidence="12">
    <location>
        <begin position="8"/>
        <end position="389"/>
    </location>
</feature>
<comment type="function">
    <text evidence="9">Catalyzes the reversible interconversion of serine and glycine with tetrahydrofolate (THF) serving as the one-carbon carrier. This reaction serves as the major source of one-carbon groups required for the biosynthesis of purines, thymidylate, methionine, and other important biomolecules. Also exhibits THF-independent aldolase activity toward beta-hydroxyamino acids, producing glycine and aldehydes, via a retro-aldol mechanism. Thus, is able to catalyze the cleavage of L-allo-threonine.</text>
</comment>
<dbReference type="InterPro" id="IPR001085">
    <property type="entry name" value="Ser_HO-MeTrfase"/>
</dbReference>
<evidence type="ECO:0000256" key="5">
    <source>
        <dbReference type="ARBA" id="ARBA00022490"/>
    </source>
</evidence>
<comment type="subunit">
    <text evidence="4 10">Homodimer.</text>
</comment>
<dbReference type="GO" id="GO:0008168">
    <property type="term" value="F:methyltransferase activity"/>
    <property type="evidence" value="ECO:0007669"/>
    <property type="project" value="UniProtKB-KW"/>
</dbReference>
<evidence type="ECO:0000256" key="1">
    <source>
        <dbReference type="ARBA" id="ARBA00001933"/>
    </source>
</evidence>
<keyword evidence="13" id="KW-0489">Methyltransferase</keyword>
<keyword evidence="8 10" id="KW-0663">Pyridoxal phosphate</keyword>
<evidence type="ECO:0000256" key="8">
    <source>
        <dbReference type="ARBA" id="ARBA00022898"/>
    </source>
</evidence>
<comment type="caution">
    <text evidence="13">The sequence shown here is derived from an EMBL/GenBank/DDBJ whole genome shotgun (WGS) entry which is preliminary data.</text>
</comment>
<keyword evidence="5 10" id="KW-0963">Cytoplasm</keyword>
<keyword evidence="14" id="KW-1185">Reference proteome</keyword>
<organism evidence="13 14">
    <name type="scientific">Streptomyces botrytidirepellens</name>
    <dbReference type="NCBI Taxonomy" id="2486417"/>
    <lineage>
        <taxon>Bacteria</taxon>
        <taxon>Bacillati</taxon>
        <taxon>Actinomycetota</taxon>
        <taxon>Actinomycetes</taxon>
        <taxon>Kitasatosporales</taxon>
        <taxon>Streptomycetaceae</taxon>
        <taxon>Streptomyces</taxon>
    </lineage>
</organism>
<feature type="site" description="Plays an important role in substrate specificity" evidence="10">
    <location>
        <position position="229"/>
    </location>
</feature>
<dbReference type="InterPro" id="IPR015424">
    <property type="entry name" value="PyrdxlP-dep_Trfase"/>
</dbReference>
<dbReference type="EMBL" id="RIBZ01000136">
    <property type="protein sequence ID" value="RNG30488.1"/>
    <property type="molecule type" value="Genomic_DNA"/>
</dbReference>
<comment type="pathway">
    <text evidence="10">Amino-acid biosynthesis; glycine biosynthesis; glycine from L-serine: step 1/1.</text>
</comment>
<comment type="similarity">
    <text evidence="3 10">Belongs to the SHMT family.</text>
</comment>
<comment type="caution">
    <text evidence="10">Lacks conserved residue(s) required for the propagation of feature annotation.</text>
</comment>
<feature type="binding site" evidence="10">
    <location>
        <begin position="125"/>
        <end position="127"/>
    </location>
    <ligand>
        <name>(6S)-5,6,7,8-tetrahydrofolate</name>
        <dbReference type="ChEBI" id="CHEBI:57453"/>
    </ligand>
</feature>
<comment type="pathway">
    <text evidence="10">One-carbon metabolism; tetrahydrofolate interconversion.</text>
</comment>
<dbReference type="Gene3D" id="3.90.1150.10">
    <property type="entry name" value="Aspartate Aminotransferase, domain 1"/>
    <property type="match status" value="1"/>
</dbReference>
<keyword evidence="6 10" id="KW-0554">One-carbon metabolism</keyword>
<protein>
    <recommendedName>
        <fullName evidence="10">Serine hydroxymethyltransferase</fullName>
        <shortName evidence="10">SHMT</shortName>
        <shortName evidence="10">Serine methylase</shortName>
        <ecNumber evidence="10">2.1.2.1</ecNumber>
    </recommendedName>
</protein>
<dbReference type="PANTHER" id="PTHR11680:SF35">
    <property type="entry name" value="SERINE HYDROXYMETHYLTRANSFERASE 1"/>
    <property type="match status" value="1"/>
</dbReference>
<dbReference type="SUPFAM" id="SSF53383">
    <property type="entry name" value="PLP-dependent transferases"/>
    <property type="match status" value="1"/>
</dbReference>
<dbReference type="EC" id="2.1.2.1" evidence="10"/>
<evidence type="ECO:0000259" key="12">
    <source>
        <dbReference type="Pfam" id="PF00464"/>
    </source>
</evidence>
<evidence type="ECO:0000256" key="7">
    <source>
        <dbReference type="ARBA" id="ARBA00022679"/>
    </source>
</evidence>
<dbReference type="GO" id="GO:0019264">
    <property type="term" value="P:glycine biosynthetic process from serine"/>
    <property type="evidence" value="ECO:0007669"/>
    <property type="project" value="UniProtKB-UniRule"/>
</dbReference>
<feature type="binding site" evidence="10">
    <location>
        <position position="245"/>
    </location>
    <ligand>
        <name>(6S)-5,6,7,8-tetrahydrofolate</name>
        <dbReference type="ChEBI" id="CHEBI:57453"/>
    </ligand>
</feature>
<evidence type="ECO:0000256" key="4">
    <source>
        <dbReference type="ARBA" id="ARBA00011738"/>
    </source>
</evidence>
<dbReference type="Proteomes" id="UP000275401">
    <property type="component" value="Unassembled WGS sequence"/>
</dbReference>
<dbReference type="GO" id="GO:0032259">
    <property type="term" value="P:methylation"/>
    <property type="evidence" value="ECO:0007669"/>
    <property type="project" value="UniProtKB-KW"/>
</dbReference>
<dbReference type="UniPathway" id="UPA00193"/>
<dbReference type="FunFam" id="3.40.640.10:FF:000001">
    <property type="entry name" value="Serine hydroxymethyltransferase"/>
    <property type="match status" value="1"/>
</dbReference>
<dbReference type="GO" id="GO:0035999">
    <property type="term" value="P:tetrahydrofolate interconversion"/>
    <property type="evidence" value="ECO:0007669"/>
    <property type="project" value="UniProtKB-UniRule"/>
</dbReference>
<dbReference type="GO" id="GO:0042803">
    <property type="term" value="F:protein homodimerization activity"/>
    <property type="evidence" value="ECO:0007669"/>
    <property type="project" value="UniProtKB-ARBA"/>
</dbReference>
<evidence type="ECO:0000313" key="14">
    <source>
        <dbReference type="Proteomes" id="UP000275401"/>
    </source>
</evidence>
<sequence>MSLLNSSLHELDPDVAAAVDAELHRQQSTLEMIASENFAPAAVMEAQGSVLTNKYAEGYPGRRYYGGCEHVDVVEQIAIDRIKELFGAEAANVQPHSGAQANAAAMFALLQPGDTILGLNLAHGGHLTHGMKINFSGKLYNVVPYHVDAETGLVDMDEVERLAKEHRPKLVIAGWSAYPRQLDFAAFRRIADEVGAYLMVDMAHFAGLVAAGLHPSPVPHAHVVTTTTHKTLGGPRGGVILSTAELAKKINSAVFPGQQGGPLEHVIAAKAVSFKVAAGSAFKERQERTVEGAKILAERLTQADVTEVGVSVLSGGTDVHLVLVDLRNSELDGKQAEDRLHEVGITVNRNAIPNDPRPPMVTSGLRIGTPALATRGFTAEDFREVSDIIAEALKPSYDAEALKARVTALADKHPLYPHLSK</sequence>
<dbReference type="CDD" id="cd00378">
    <property type="entry name" value="SHMT"/>
    <property type="match status" value="1"/>
</dbReference>
<evidence type="ECO:0000256" key="10">
    <source>
        <dbReference type="HAMAP-Rule" id="MF_00051"/>
    </source>
</evidence>
<keyword evidence="7 10" id="KW-0808">Transferase</keyword>
<evidence type="ECO:0000256" key="9">
    <source>
        <dbReference type="ARBA" id="ARBA00054606"/>
    </source>
</evidence>
<dbReference type="GO" id="GO:0004372">
    <property type="term" value="F:glycine hydroxymethyltransferase activity"/>
    <property type="evidence" value="ECO:0007669"/>
    <property type="project" value="UniProtKB-UniRule"/>
</dbReference>
<dbReference type="InterPro" id="IPR019798">
    <property type="entry name" value="Ser_HO-MeTrfase_PLP_BS"/>
</dbReference>
<evidence type="ECO:0000256" key="3">
    <source>
        <dbReference type="ARBA" id="ARBA00006376"/>
    </source>
</evidence>